<proteinExistence type="predicted"/>
<dbReference type="Proteomes" id="UP000887566">
    <property type="component" value="Unplaced"/>
</dbReference>
<keyword evidence="2" id="KW-1185">Reference proteome</keyword>
<dbReference type="AlphaFoldDB" id="A0A914XEV0"/>
<evidence type="ECO:0000256" key="1">
    <source>
        <dbReference type="SAM" id="MobiDB-lite"/>
    </source>
</evidence>
<protein>
    <submittedName>
        <fullName evidence="3">Uncharacterized protein</fullName>
    </submittedName>
</protein>
<feature type="region of interest" description="Disordered" evidence="1">
    <location>
        <begin position="1"/>
        <end position="37"/>
    </location>
</feature>
<dbReference type="WBParaSite" id="PSAMB.scaffold8200size6504.g31094.t1">
    <property type="protein sequence ID" value="PSAMB.scaffold8200size6504.g31094.t1"/>
    <property type="gene ID" value="PSAMB.scaffold8200size6504.g31094"/>
</dbReference>
<name>A0A914XEV0_9BILA</name>
<accession>A0A914XEV0</accession>
<organism evidence="2 3">
    <name type="scientific">Plectus sambesii</name>
    <dbReference type="NCBI Taxonomy" id="2011161"/>
    <lineage>
        <taxon>Eukaryota</taxon>
        <taxon>Metazoa</taxon>
        <taxon>Ecdysozoa</taxon>
        <taxon>Nematoda</taxon>
        <taxon>Chromadorea</taxon>
        <taxon>Plectida</taxon>
        <taxon>Plectina</taxon>
        <taxon>Plectoidea</taxon>
        <taxon>Plectidae</taxon>
        <taxon>Plectus</taxon>
    </lineage>
</organism>
<feature type="compositionally biased region" description="Low complexity" evidence="1">
    <location>
        <begin position="149"/>
        <end position="162"/>
    </location>
</feature>
<reference evidence="3" key="1">
    <citation type="submission" date="2022-11" db="UniProtKB">
        <authorList>
            <consortium name="WormBaseParasite"/>
        </authorList>
    </citation>
    <scope>IDENTIFICATION</scope>
</reference>
<evidence type="ECO:0000313" key="3">
    <source>
        <dbReference type="WBParaSite" id="PSAMB.scaffold8200size6504.g31094.t1"/>
    </source>
</evidence>
<feature type="region of interest" description="Disordered" evidence="1">
    <location>
        <begin position="53"/>
        <end position="162"/>
    </location>
</feature>
<sequence>MRVSGLVEHPDGGRPQQLPDSKLAPSPAIAVPLNASPPTTTAKVYVHNDSVVFDRPDGGALPRPKVVEPAGADGGHIRPPGEEEGVMAAPDVSNPRDKVVFDRAPAGGSLAEVANNEGPGVRRLKQPDDGEEAVGAVPKNGEEEVAVGAAPKNDAAEADANG</sequence>
<evidence type="ECO:0000313" key="2">
    <source>
        <dbReference type="Proteomes" id="UP000887566"/>
    </source>
</evidence>